<reference evidence="2" key="1">
    <citation type="submission" date="2018-09" db="EMBL/GenBank/DDBJ databases">
        <authorList>
            <person name="Livingstone P.G."/>
            <person name="Whitworth D.E."/>
        </authorList>
    </citation>
    <scope>NUCLEOTIDE SEQUENCE [LARGE SCALE GENOMIC DNA]</scope>
    <source>
        <strain evidence="2">CA054A</strain>
    </source>
</reference>
<proteinExistence type="predicted"/>
<dbReference type="AlphaFoldDB" id="A0A3A8IDQ9"/>
<keyword evidence="2" id="KW-1185">Reference proteome</keyword>
<dbReference type="Proteomes" id="UP000268094">
    <property type="component" value="Unassembled WGS sequence"/>
</dbReference>
<protein>
    <submittedName>
        <fullName evidence="1">Uncharacterized protein</fullName>
    </submittedName>
</protein>
<feature type="non-terminal residue" evidence="1">
    <location>
        <position position="1"/>
    </location>
</feature>
<dbReference type="EMBL" id="RAVZ01000272">
    <property type="protein sequence ID" value="RKG77994.1"/>
    <property type="molecule type" value="Genomic_DNA"/>
</dbReference>
<sequence>PQLQTAPEKLQEFVRNLLTLNVEEPWDERAQVKHTGPATWMQSNPYTLVMGPLEVDGNVLVSTGKHDDGVLIVFGDVTCRNLFVDAGFSFVCTGTLRVREALVSRAADSITYVAGAVEAELLDSGSGAWLTLFGDPSLLRVKHLTHYVMHGRTPIKPPKQPDLRTLVVPEVLDTEEWDSLSQEEQAEESPEALIKLDTRAVRKRLMSGASLFSAS</sequence>
<name>A0A3A8IDQ9_9BACT</name>
<accession>A0A3A8IDQ9</accession>
<comment type="caution">
    <text evidence="1">The sequence shown here is derived from an EMBL/GenBank/DDBJ whole genome shotgun (WGS) entry which is preliminary data.</text>
</comment>
<organism evidence="1 2">
    <name type="scientific">Corallococcus terminator</name>
    <dbReference type="NCBI Taxonomy" id="2316733"/>
    <lineage>
        <taxon>Bacteria</taxon>
        <taxon>Pseudomonadati</taxon>
        <taxon>Myxococcota</taxon>
        <taxon>Myxococcia</taxon>
        <taxon>Myxococcales</taxon>
        <taxon>Cystobacterineae</taxon>
        <taxon>Myxococcaceae</taxon>
        <taxon>Corallococcus</taxon>
    </lineage>
</organism>
<gene>
    <name evidence="1" type="ORF">D7V88_30300</name>
</gene>
<evidence type="ECO:0000313" key="2">
    <source>
        <dbReference type="Proteomes" id="UP000268094"/>
    </source>
</evidence>
<dbReference type="OrthoDB" id="5504772at2"/>
<dbReference type="RefSeq" id="WP_158625182.1">
    <property type="nucleotide sequence ID" value="NZ_RAVZ01000272.1"/>
</dbReference>
<evidence type="ECO:0000313" key="1">
    <source>
        <dbReference type="EMBL" id="RKG77994.1"/>
    </source>
</evidence>